<organism evidence="2 3">
    <name type="scientific">Roseateles koreensis</name>
    <dbReference type="NCBI Taxonomy" id="2987526"/>
    <lineage>
        <taxon>Bacteria</taxon>
        <taxon>Pseudomonadati</taxon>
        <taxon>Pseudomonadota</taxon>
        <taxon>Betaproteobacteria</taxon>
        <taxon>Burkholderiales</taxon>
        <taxon>Sphaerotilaceae</taxon>
        <taxon>Roseateles</taxon>
    </lineage>
</organism>
<comment type="caution">
    <text evidence="2">The sequence shown here is derived from an EMBL/GenBank/DDBJ whole genome shotgun (WGS) entry which is preliminary data.</text>
</comment>
<sequence>MNPITWPTPQRAQDFQTWLAPLIGPFKLDAATVREASADASSRRYLRVSTLEGDSFIVMDAPPETNNPQPFLQVAEQMRQCGLHVPTIEAVDAQLGFLLLSDLGDQPYLQALLATQATSNHAEANRLMRDATQALLKWQSKGDAERLPVFDESFVRRELHLFKEWCVEREFGQQWSELQCKWWDHSCQVLVDNIAAQPFVPMHRDFMPRNLMVCSEAAGGNPGVLDFQDAVKGPVSYDLASLLRDTFISWEEEQELDWAIRYWEQARKLGVPVNEDFGTFWQQLEWTGLQRHLKILGLFCRLKIRDGKPRYAEDLPRYFAYAIKVSTRYVQLSPLTHLLQDLQGTMVETGFTLR</sequence>
<evidence type="ECO:0000313" key="3">
    <source>
        <dbReference type="Proteomes" id="UP001219862"/>
    </source>
</evidence>
<proteinExistence type="predicted"/>
<feature type="domain" description="Aminoglycoside phosphotransferase" evidence="1">
    <location>
        <begin position="32"/>
        <end position="262"/>
    </location>
</feature>
<accession>A0ABT5KW62</accession>
<dbReference type="Gene3D" id="3.30.200.20">
    <property type="entry name" value="Phosphorylase Kinase, domain 1"/>
    <property type="match status" value="1"/>
</dbReference>
<dbReference type="Gene3D" id="3.90.1200.10">
    <property type="match status" value="1"/>
</dbReference>
<dbReference type="SUPFAM" id="SSF56112">
    <property type="entry name" value="Protein kinase-like (PK-like)"/>
    <property type="match status" value="1"/>
</dbReference>
<dbReference type="InterPro" id="IPR002575">
    <property type="entry name" value="Aminoglycoside_PTrfase"/>
</dbReference>
<protein>
    <submittedName>
        <fullName evidence="2">Phosphotransferase</fullName>
    </submittedName>
</protein>
<name>A0ABT5KW62_9BURK</name>
<keyword evidence="3" id="KW-1185">Reference proteome</keyword>
<dbReference type="Proteomes" id="UP001219862">
    <property type="component" value="Unassembled WGS sequence"/>
</dbReference>
<dbReference type="RefSeq" id="WP_273598160.1">
    <property type="nucleotide sequence ID" value="NZ_JAQQXS010000019.1"/>
</dbReference>
<dbReference type="Pfam" id="PF01636">
    <property type="entry name" value="APH"/>
    <property type="match status" value="1"/>
</dbReference>
<dbReference type="EMBL" id="JAQQXS010000019">
    <property type="protein sequence ID" value="MDC8787021.1"/>
    <property type="molecule type" value="Genomic_DNA"/>
</dbReference>
<reference evidence="2 3" key="1">
    <citation type="submission" date="2022-10" db="EMBL/GenBank/DDBJ databases">
        <title>paucibacter sp. hw8 Genome sequencing.</title>
        <authorList>
            <person name="Park S."/>
        </authorList>
    </citation>
    <scope>NUCLEOTIDE SEQUENCE [LARGE SCALE GENOMIC DNA]</scope>
    <source>
        <strain evidence="3">hw8</strain>
    </source>
</reference>
<evidence type="ECO:0000313" key="2">
    <source>
        <dbReference type="EMBL" id="MDC8787021.1"/>
    </source>
</evidence>
<gene>
    <name evidence="2" type="ORF">PRZ01_17665</name>
</gene>
<dbReference type="InterPro" id="IPR011009">
    <property type="entry name" value="Kinase-like_dom_sf"/>
</dbReference>
<evidence type="ECO:0000259" key="1">
    <source>
        <dbReference type="Pfam" id="PF01636"/>
    </source>
</evidence>